<dbReference type="NCBIfam" id="TIGR04409">
    <property type="entry name" value="LptC_YrbK"/>
    <property type="match status" value="1"/>
</dbReference>
<dbReference type="Gene3D" id="2.60.450.10">
    <property type="entry name" value="Lipopolysaccharide (LPS) transport protein A like domain"/>
    <property type="match status" value="1"/>
</dbReference>
<dbReference type="InterPro" id="IPR010664">
    <property type="entry name" value="LipoPS_assembly_LptC-rel"/>
</dbReference>
<accession>A0A4Y8ZW51</accession>
<proteinExistence type="predicted"/>
<dbReference type="Proteomes" id="UP000298213">
    <property type="component" value="Unassembled WGS sequence"/>
</dbReference>
<dbReference type="OrthoDB" id="7423492at2"/>
<dbReference type="GO" id="GO:0005886">
    <property type="term" value="C:plasma membrane"/>
    <property type="evidence" value="ECO:0007669"/>
    <property type="project" value="InterPro"/>
</dbReference>
<evidence type="ECO:0000313" key="1">
    <source>
        <dbReference type="EMBL" id="TFI58929.1"/>
    </source>
</evidence>
<protein>
    <submittedName>
        <fullName evidence="1">LPS export ABC transporter periplasmic protein LptC</fullName>
    </submittedName>
</protein>
<name>A0A4Y8ZW51_9SPHN</name>
<dbReference type="GO" id="GO:0015221">
    <property type="term" value="F:lipopolysaccharide transmembrane transporter activity"/>
    <property type="evidence" value="ECO:0007669"/>
    <property type="project" value="InterPro"/>
</dbReference>
<dbReference type="Pfam" id="PF06835">
    <property type="entry name" value="LptC"/>
    <property type="match status" value="1"/>
</dbReference>
<dbReference type="RefSeq" id="WP_135085368.1">
    <property type="nucleotide sequence ID" value="NZ_SPDV01000011.1"/>
</dbReference>
<reference evidence="1 2" key="1">
    <citation type="submission" date="2019-03" db="EMBL/GenBank/DDBJ databases">
        <title>Genome sequence of Sphingomonas sp. 17J27-24.</title>
        <authorList>
            <person name="Kim M."/>
            <person name="Maeng S."/>
            <person name="Sathiyaraj S."/>
        </authorList>
    </citation>
    <scope>NUCLEOTIDE SEQUENCE [LARGE SCALE GENOMIC DNA]</scope>
    <source>
        <strain evidence="1 2">17J27-24</strain>
    </source>
</reference>
<dbReference type="EMBL" id="SPDV01000011">
    <property type="protein sequence ID" value="TFI58929.1"/>
    <property type="molecule type" value="Genomic_DNA"/>
</dbReference>
<dbReference type="AlphaFoldDB" id="A0A4Y8ZW51"/>
<sequence length="212" mass="22901">MTEAADPERRVKRSWAAPGGLHDVVVKLLKVLLPAGVGVLLAYLLLSPLSKNREISFLLDKNKVDVAGERLKVQSAQYRGQDNQGRPFTINADKALQATSSEPVVDIDGMAASIQLADGPARIQAPKGRYDMDAQKVDVLGPILITAADGYRLETSDVLVDLNTHRLGSSKGVEGQMPLGRFTAQEMTADLPSRKVVLSGRARLHIEQGALR</sequence>
<comment type="caution">
    <text evidence="1">The sequence shown here is derived from an EMBL/GenBank/DDBJ whole genome shotgun (WGS) entry which is preliminary data.</text>
</comment>
<evidence type="ECO:0000313" key="2">
    <source>
        <dbReference type="Proteomes" id="UP000298213"/>
    </source>
</evidence>
<organism evidence="1 2">
    <name type="scientific">Sphingomonas parva</name>
    <dbReference type="NCBI Taxonomy" id="2555898"/>
    <lineage>
        <taxon>Bacteria</taxon>
        <taxon>Pseudomonadati</taxon>
        <taxon>Pseudomonadota</taxon>
        <taxon>Alphaproteobacteria</taxon>
        <taxon>Sphingomonadales</taxon>
        <taxon>Sphingomonadaceae</taxon>
        <taxon>Sphingomonas</taxon>
    </lineage>
</organism>
<dbReference type="InterPro" id="IPR026265">
    <property type="entry name" value="LptC"/>
</dbReference>
<keyword evidence="2" id="KW-1185">Reference proteome</keyword>
<gene>
    <name evidence="1" type="primary">lptC</name>
    <name evidence="1" type="ORF">E2493_07675</name>
</gene>